<dbReference type="InterPro" id="IPR000631">
    <property type="entry name" value="CARKD"/>
</dbReference>
<feature type="binding site" evidence="17">
    <location>
        <position position="265"/>
    </location>
    <ligand>
        <name>(6S)-NADPHX</name>
        <dbReference type="ChEBI" id="CHEBI:64076"/>
    </ligand>
</feature>
<dbReference type="EC" id="5.1.99.6" evidence="19"/>
<keyword evidence="5 18" id="KW-0479">Metal-binding</keyword>
<comment type="similarity">
    <text evidence="3 19">In the N-terminal section; belongs to the NnrE/AIBP family.</text>
</comment>
<proteinExistence type="inferred from homology"/>
<evidence type="ECO:0000313" key="22">
    <source>
        <dbReference type="EMBL" id="SDF17059.1"/>
    </source>
</evidence>
<comment type="catalytic activity">
    <reaction evidence="2 18 19">
        <text>(6R)-NADPHX = (6S)-NADPHX</text>
        <dbReference type="Rhea" id="RHEA:32227"/>
        <dbReference type="ChEBI" id="CHEBI:64076"/>
        <dbReference type="ChEBI" id="CHEBI:64077"/>
        <dbReference type="EC" id="5.1.99.6"/>
    </reaction>
</comment>
<feature type="binding site" evidence="18">
    <location>
        <position position="128"/>
    </location>
    <ligand>
        <name>K(+)</name>
        <dbReference type="ChEBI" id="CHEBI:29103"/>
    </ligand>
</feature>
<feature type="domain" description="YjeF N-terminal" evidence="21">
    <location>
        <begin position="21"/>
        <end position="222"/>
    </location>
</feature>
<evidence type="ECO:0000256" key="9">
    <source>
        <dbReference type="ARBA" id="ARBA00022958"/>
    </source>
</evidence>
<organism evidence="22 23">
    <name type="scientific">Thalassobaculum litoreum DSM 18839</name>
    <dbReference type="NCBI Taxonomy" id="1123362"/>
    <lineage>
        <taxon>Bacteria</taxon>
        <taxon>Pseudomonadati</taxon>
        <taxon>Pseudomonadota</taxon>
        <taxon>Alphaproteobacteria</taxon>
        <taxon>Rhodospirillales</taxon>
        <taxon>Thalassobaculaceae</taxon>
        <taxon>Thalassobaculum</taxon>
    </lineage>
</organism>
<dbReference type="Gene3D" id="3.40.1190.20">
    <property type="match status" value="1"/>
</dbReference>
<evidence type="ECO:0000256" key="12">
    <source>
        <dbReference type="ARBA" id="ARBA00023239"/>
    </source>
</evidence>
<feature type="binding site" evidence="17">
    <location>
        <position position="373"/>
    </location>
    <ligand>
        <name>(6S)-NADPHX</name>
        <dbReference type="ChEBI" id="CHEBI:64076"/>
    </ligand>
</feature>
<feature type="binding site" evidence="18">
    <location>
        <position position="168"/>
    </location>
    <ligand>
        <name>K(+)</name>
        <dbReference type="ChEBI" id="CHEBI:29103"/>
    </ligand>
</feature>
<dbReference type="GO" id="GO:0005524">
    <property type="term" value="F:ATP binding"/>
    <property type="evidence" value="ECO:0007669"/>
    <property type="project" value="UniProtKB-UniRule"/>
</dbReference>
<dbReference type="CDD" id="cd01171">
    <property type="entry name" value="YXKO-related"/>
    <property type="match status" value="1"/>
</dbReference>
<feature type="binding site" evidence="18">
    <location>
        <begin position="132"/>
        <end position="138"/>
    </location>
    <ligand>
        <name>(6S)-NADPHX</name>
        <dbReference type="ChEBI" id="CHEBI:64076"/>
    </ligand>
</feature>
<comment type="function">
    <text evidence="18">Catalyzes the epimerization of the S- and R-forms of NAD(P)HX, a damaged form of NAD(P)H that is a result of enzymatic or heat-dependent hydration. This is a prerequisite for the S-specific NAD(P)H-hydrate dehydratase to allow the repair of both epimers of NAD(P)HX.</text>
</comment>
<dbReference type="InterPro" id="IPR029056">
    <property type="entry name" value="Ribokinase-like"/>
</dbReference>
<name>A0A8G2BEL2_9PROT</name>
<dbReference type="Gene3D" id="3.40.50.10260">
    <property type="entry name" value="YjeF N-terminal domain"/>
    <property type="match status" value="1"/>
</dbReference>
<evidence type="ECO:0000256" key="17">
    <source>
        <dbReference type="HAMAP-Rule" id="MF_01965"/>
    </source>
</evidence>
<comment type="catalytic activity">
    <reaction evidence="1 18 19">
        <text>(6R)-NADHX = (6S)-NADHX</text>
        <dbReference type="Rhea" id="RHEA:32215"/>
        <dbReference type="ChEBI" id="CHEBI:64074"/>
        <dbReference type="ChEBI" id="CHEBI:64075"/>
        <dbReference type="EC" id="5.1.99.6"/>
    </reaction>
</comment>
<keyword evidence="23" id="KW-1185">Reference proteome</keyword>
<feature type="binding site" evidence="17">
    <location>
        <position position="439"/>
    </location>
    <ligand>
        <name>(6S)-NADPHX</name>
        <dbReference type="ChEBI" id="CHEBI:64076"/>
    </ligand>
</feature>
<feature type="binding site" evidence="18">
    <location>
        <position position="68"/>
    </location>
    <ligand>
        <name>K(+)</name>
        <dbReference type="ChEBI" id="CHEBI:29103"/>
    </ligand>
</feature>
<keyword evidence="9 18" id="KW-0630">Potassium</keyword>
<dbReference type="HAMAP" id="MF_01966">
    <property type="entry name" value="NADHX_epimerase"/>
    <property type="match status" value="1"/>
</dbReference>
<evidence type="ECO:0000256" key="11">
    <source>
        <dbReference type="ARBA" id="ARBA00023235"/>
    </source>
</evidence>
<dbReference type="GO" id="GO:0052856">
    <property type="term" value="F:NAD(P)HX epimerase activity"/>
    <property type="evidence" value="ECO:0007669"/>
    <property type="project" value="UniProtKB-UniRule"/>
</dbReference>
<feature type="binding site" evidence="17">
    <location>
        <position position="438"/>
    </location>
    <ligand>
        <name>AMP</name>
        <dbReference type="ChEBI" id="CHEBI:456215"/>
    </ligand>
</feature>
<comment type="similarity">
    <text evidence="17">Belongs to the NnrD/CARKD family.</text>
</comment>
<dbReference type="InterPro" id="IPR036652">
    <property type="entry name" value="YjeF_N_dom_sf"/>
</dbReference>
<feature type="binding site" evidence="17">
    <location>
        <begin position="409"/>
        <end position="413"/>
    </location>
    <ligand>
        <name>AMP</name>
        <dbReference type="ChEBI" id="CHEBI:456215"/>
    </ligand>
</feature>
<keyword evidence="7 17" id="KW-0067">ATP-binding</keyword>
<dbReference type="NCBIfam" id="TIGR00197">
    <property type="entry name" value="yjeF_nterm"/>
    <property type="match status" value="1"/>
</dbReference>
<keyword evidence="6 17" id="KW-0547">Nucleotide-binding</keyword>
<protein>
    <recommendedName>
        <fullName evidence="19">Bifunctional NAD(P)H-hydrate repair enzyme</fullName>
    </recommendedName>
    <alternativeName>
        <fullName evidence="19">Nicotinamide nucleotide repair protein</fullName>
    </alternativeName>
    <domain>
        <recommendedName>
            <fullName evidence="19">ADP-dependent (S)-NAD(P)H-hydrate dehydratase</fullName>
            <ecNumber evidence="19">4.2.1.136</ecNumber>
        </recommendedName>
        <alternativeName>
            <fullName evidence="19">ADP-dependent NAD(P)HX dehydratase</fullName>
        </alternativeName>
    </domain>
    <domain>
        <recommendedName>
            <fullName evidence="19">NAD(P)H-hydrate epimerase</fullName>
            <ecNumber evidence="19">5.1.99.6</ecNumber>
        </recommendedName>
    </domain>
</protein>
<dbReference type="PROSITE" id="PS01050">
    <property type="entry name" value="YJEF_C_2"/>
    <property type="match status" value="1"/>
</dbReference>
<evidence type="ECO:0000256" key="13">
    <source>
        <dbReference type="ARBA" id="ARBA00023268"/>
    </source>
</evidence>
<dbReference type="GO" id="GO:0052855">
    <property type="term" value="F:ADP-dependent NAD(P)H-hydrate dehydratase activity"/>
    <property type="evidence" value="ECO:0007669"/>
    <property type="project" value="UniProtKB-UniRule"/>
</dbReference>
<comment type="similarity">
    <text evidence="4 19">In the C-terminal section; belongs to the NnrD/CARKD family.</text>
</comment>
<dbReference type="Proteomes" id="UP000198615">
    <property type="component" value="Unassembled WGS sequence"/>
</dbReference>
<accession>A0A8G2BEL2</accession>
<dbReference type="GO" id="GO:0046872">
    <property type="term" value="F:metal ion binding"/>
    <property type="evidence" value="ECO:0007669"/>
    <property type="project" value="UniProtKB-UniRule"/>
</dbReference>
<dbReference type="AlphaFoldDB" id="A0A8G2BEL2"/>
<feature type="binding site" evidence="17">
    <location>
        <position position="326"/>
    </location>
    <ligand>
        <name>(6S)-NADPHX</name>
        <dbReference type="ChEBI" id="CHEBI:64076"/>
    </ligand>
</feature>
<dbReference type="PANTHER" id="PTHR12592">
    <property type="entry name" value="ATP-DEPENDENT (S)-NAD(P)H-HYDRATE DEHYDRATASE FAMILY MEMBER"/>
    <property type="match status" value="1"/>
</dbReference>
<reference evidence="22 23" key="1">
    <citation type="submission" date="2016-10" db="EMBL/GenBank/DDBJ databases">
        <authorList>
            <person name="Varghese N."/>
            <person name="Submissions S."/>
        </authorList>
    </citation>
    <scope>NUCLEOTIDE SEQUENCE [LARGE SCALE GENOMIC DNA]</scope>
    <source>
        <strain evidence="22 23">DSM 18839</strain>
    </source>
</reference>
<dbReference type="OrthoDB" id="9806925at2"/>
<comment type="cofactor">
    <cofactor evidence="18 19">
        <name>K(+)</name>
        <dbReference type="ChEBI" id="CHEBI:29103"/>
    </cofactor>
    <text evidence="18 19">Binds 1 potassium ion per subunit.</text>
</comment>
<comment type="subunit">
    <text evidence="17">Homotetramer.</text>
</comment>
<dbReference type="PROSITE" id="PS51383">
    <property type="entry name" value="YJEF_C_3"/>
    <property type="match status" value="1"/>
</dbReference>
<dbReference type="InterPro" id="IPR030677">
    <property type="entry name" value="Nnr"/>
</dbReference>
<keyword evidence="8 17" id="KW-0521">NADP</keyword>
<dbReference type="SUPFAM" id="SSF53613">
    <property type="entry name" value="Ribokinase-like"/>
    <property type="match status" value="1"/>
</dbReference>
<dbReference type="SUPFAM" id="SSF64153">
    <property type="entry name" value="YjeF N-terminal domain-like"/>
    <property type="match status" value="1"/>
</dbReference>
<evidence type="ECO:0000256" key="8">
    <source>
        <dbReference type="ARBA" id="ARBA00022857"/>
    </source>
</evidence>
<dbReference type="GO" id="GO:0110051">
    <property type="term" value="P:metabolite repair"/>
    <property type="evidence" value="ECO:0007669"/>
    <property type="project" value="TreeGrafter"/>
</dbReference>
<comment type="cofactor">
    <cofactor evidence="17">
        <name>Mg(2+)</name>
        <dbReference type="ChEBI" id="CHEBI:18420"/>
    </cofactor>
</comment>
<keyword evidence="13" id="KW-0511">Multifunctional enzyme</keyword>
<keyword evidence="11 18" id="KW-0413">Isomerase</keyword>
<comment type="catalytic activity">
    <reaction evidence="15 17 19">
        <text>(6S)-NADHX + ADP = AMP + phosphate + NADH + H(+)</text>
        <dbReference type="Rhea" id="RHEA:32223"/>
        <dbReference type="ChEBI" id="CHEBI:15378"/>
        <dbReference type="ChEBI" id="CHEBI:43474"/>
        <dbReference type="ChEBI" id="CHEBI:57945"/>
        <dbReference type="ChEBI" id="CHEBI:64074"/>
        <dbReference type="ChEBI" id="CHEBI:456215"/>
        <dbReference type="ChEBI" id="CHEBI:456216"/>
        <dbReference type="EC" id="4.2.1.136"/>
    </reaction>
</comment>
<evidence type="ECO:0000256" key="7">
    <source>
        <dbReference type="ARBA" id="ARBA00022840"/>
    </source>
</evidence>
<dbReference type="InterPro" id="IPR017953">
    <property type="entry name" value="Carbohydrate_kinase_pred_CS"/>
</dbReference>
<comment type="function">
    <text evidence="17">Catalyzes the dehydration of the S-form of NAD(P)HX at the expense of ADP, which is converted to AMP. Together with NAD(P)HX epimerase, which catalyzes the epimerization of the S- and R-forms, the enzyme allows the repair of both epimers of NAD(P)HX, a damaged form of NAD(P)H that is a result of enzymatic or heat-dependent hydration.</text>
</comment>
<dbReference type="GO" id="GO:0046496">
    <property type="term" value="P:nicotinamide nucleotide metabolic process"/>
    <property type="evidence" value="ECO:0007669"/>
    <property type="project" value="UniProtKB-UniRule"/>
</dbReference>
<dbReference type="EMBL" id="FNBW01000001">
    <property type="protein sequence ID" value="SDF17059.1"/>
    <property type="molecule type" value="Genomic_DNA"/>
</dbReference>
<evidence type="ECO:0000256" key="6">
    <source>
        <dbReference type="ARBA" id="ARBA00022741"/>
    </source>
</evidence>
<dbReference type="PROSITE" id="PS51385">
    <property type="entry name" value="YJEF_N"/>
    <property type="match status" value="1"/>
</dbReference>
<dbReference type="RefSeq" id="WP_093147951.1">
    <property type="nucleotide sequence ID" value="NZ_FNBW01000001.1"/>
</dbReference>
<evidence type="ECO:0000256" key="14">
    <source>
        <dbReference type="ARBA" id="ARBA00025153"/>
    </source>
</evidence>
<evidence type="ECO:0000256" key="4">
    <source>
        <dbReference type="ARBA" id="ARBA00009524"/>
    </source>
</evidence>
<comment type="similarity">
    <text evidence="18">Belongs to the NnrE/AIBP family.</text>
</comment>
<feature type="binding site" evidence="18">
    <location>
        <position position="165"/>
    </location>
    <ligand>
        <name>(6S)-NADPHX</name>
        <dbReference type="ChEBI" id="CHEBI:64076"/>
    </ligand>
</feature>
<keyword evidence="10 17" id="KW-0520">NAD</keyword>
<dbReference type="Pfam" id="PF01256">
    <property type="entry name" value="Carb_kinase"/>
    <property type="match status" value="1"/>
</dbReference>
<gene>
    <name evidence="17" type="primary">nnrD</name>
    <name evidence="18" type="synonym">nnrE</name>
    <name evidence="22" type="ORF">SAMN05660686_00550</name>
</gene>
<dbReference type="EC" id="4.2.1.136" evidence="19"/>
<evidence type="ECO:0000256" key="15">
    <source>
        <dbReference type="ARBA" id="ARBA00048238"/>
    </source>
</evidence>
<evidence type="ECO:0000256" key="10">
    <source>
        <dbReference type="ARBA" id="ARBA00023027"/>
    </source>
</evidence>
<dbReference type="HAMAP" id="MF_01965">
    <property type="entry name" value="NADHX_dehydratase"/>
    <property type="match status" value="1"/>
</dbReference>
<sequence length="487" mass="49268">MTLPIDTGPTTRDALLTCEQMAACDRFTIDNGTTGFTLMLRAGQGAARHIRRAFRPGRVLVACGPGNNGGDGFVIARDLREHGWDVTVALLGAVSSLKGDAAEAAAHWDGPMAALSAELVGSADILVDALFGAGLTRPVEGAAAELLARAAGRAASGRLKVAAVDVPSGVHGDTGQVLGTACPADLTVTFHCRKPGHLLQPGAELCGGVRVVDIGIDPAAPAMASPAARVIAPALWQDRLLPAGPADHKYTRGHVLVLGGAMPGAARLAARSARRMGAGLVTVCTPEEAVPLVAGDAPGLIVQDIPYDLGAFVSARKVAAIVVGPGLGTGAYAWRLVEAALACTLPIVLDADVFSLFAGRRLPDGGPAVLTPHGGEFGRLFPKIDVRESGRVAAVSRAAEQCGHTVLLKGPDSTVAAPDGRCALLDGAPATLATGGTGDVLAGAVAALLGRGLPPFEAACAGAWFHREAARRLGGTALLAEDLADAL</sequence>
<dbReference type="PIRSF" id="PIRSF017184">
    <property type="entry name" value="Nnr"/>
    <property type="match status" value="1"/>
</dbReference>
<evidence type="ECO:0000259" key="21">
    <source>
        <dbReference type="PROSITE" id="PS51385"/>
    </source>
</evidence>
<comment type="caution">
    <text evidence="18">Lacks conserved residue(s) required for the propagation of feature annotation.</text>
</comment>
<dbReference type="PANTHER" id="PTHR12592:SF0">
    <property type="entry name" value="ATP-DEPENDENT (S)-NAD(P)H-HYDRATE DEHYDRATASE"/>
    <property type="match status" value="1"/>
</dbReference>
<comment type="catalytic activity">
    <reaction evidence="16 17 19">
        <text>(6S)-NADPHX + ADP = AMP + phosphate + NADPH + H(+)</text>
        <dbReference type="Rhea" id="RHEA:32235"/>
        <dbReference type="ChEBI" id="CHEBI:15378"/>
        <dbReference type="ChEBI" id="CHEBI:43474"/>
        <dbReference type="ChEBI" id="CHEBI:57783"/>
        <dbReference type="ChEBI" id="CHEBI:64076"/>
        <dbReference type="ChEBI" id="CHEBI:456215"/>
        <dbReference type="ChEBI" id="CHEBI:456216"/>
        <dbReference type="EC" id="4.2.1.136"/>
    </reaction>
</comment>
<evidence type="ECO:0000256" key="3">
    <source>
        <dbReference type="ARBA" id="ARBA00006001"/>
    </source>
</evidence>
<evidence type="ECO:0000256" key="16">
    <source>
        <dbReference type="ARBA" id="ARBA00049209"/>
    </source>
</evidence>
<evidence type="ECO:0000256" key="5">
    <source>
        <dbReference type="ARBA" id="ARBA00022723"/>
    </source>
</evidence>
<dbReference type="Pfam" id="PF03853">
    <property type="entry name" value="YjeF_N"/>
    <property type="match status" value="1"/>
</dbReference>
<dbReference type="InterPro" id="IPR004443">
    <property type="entry name" value="YjeF_N_dom"/>
</dbReference>
<evidence type="ECO:0000259" key="20">
    <source>
        <dbReference type="PROSITE" id="PS51383"/>
    </source>
</evidence>
<feature type="binding site" evidence="18">
    <location>
        <begin position="67"/>
        <end position="71"/>
    </location>
    <ligand>
        <name>(6S)-NADPHX</name>
        <dbReference type="ChEBI" id="CHEBI:64076"/>
    </ligand>
</feature>
<feature type="domain" description="YjeF C-terminal" evidence="20">
    <location>
        <begin position="232"/>
        <end position="487"/>
    </location>
</feature>
<dbReference type="NCBIfam" id="TIGR00196">
    <property type="entry name" value="yjeF_cterm"/>
    <property type="match status" value="1"/>
</dbReference>
<evidence type="ECO:0000256" key="1">
    <source>
        <dbReference type="ARBA" id="ARBA00000013"/>
    </source>
</evidence>
<evidence type="ECO:0000313" key="23">
    <source>
        <dbReference type="Proteomes" id="UP000198615"/>
    </source>
</evidence>
<comment type="caution">
    <text evidence="22">The sequence shown here is derived from an EMBL/GenBank/DDBJ whole genome shotgun (WGS) entry which is preliminary data.</text>
</comment>
<evidence type="ECO:0000256" key="18">
    <source>
        <dbReference type="HAMAP-Rule" id="MF_01966"/>
    </source>
</evidence>
<keyword evidence="12 17" id="KW-0456">Lyase</keyword>
<evidence type="ECO:0000256" key="19">
    <source>
        <dbReference type="PIRNR" id="PIRNR017184"/>
    </source>
</evidence>
<evidence type="ECO:0000256" key="2">
    <source>
        <dbReference type="ARBA" id="ARBA00000909"/>
    </source>
</evidence>
<comment type="function">
    <text evidence="14 19">Bifunctional enzyme that catalyzes the epimerization of the S- and R-forms of NAD(P)HX and the dehydration of the S-form of NAD(P)HX at the expense of ADP, which is converted to AMP. This allows the repair of both epimers of NAD(P)HX, a damaged form of NAD(P)H that is a result of enzymatic or heat-dependent hydration.</text>
</comment>